<sequence length="112" mass="13406">MGKIKCKNHGESFIILVSNKLREYLLNNEKTQVTKLIFKINNLSDFIYFFAEVEDIEKFKNVKEFEEFERIHSELPLESPYCENCFFEYKKTYEINLKDVVIELDYSDGVDL</sequence>
<dbReference type="Proteomes" id="UP001597508">
    <property type="component" value="Unassembled WGS sequence"/>
</dbReference>
<comment type="caution">
    <text evidence="1">The sequence shown here is derived from an EMBL/GenBank/DDBJ whole genome shotgun (WGS) entry which is preliminary data.</text>
</comment>
<keyword evidence="2" id="KW-1185">Reference proteome</keyword>
<evidence type="ECO:0000313" key="1">
    <source>
        <dbReference type="EMBL" id="MFD2565877.1"/>
    </source>
</evidence>
<evidence type="ECO:0000313" key="2">
    <source>
        <dbReference type="Proteomes" id="UP001597508"/>
    </source>
</evidence>
<name>A0ABW5LN83_9FLAO</name>
<gene>
    <name evidence="1" type="ORF">ACFSRZ_00760</name>
</gene>
<reference evidence="2" key="1">
    <citation type="journal article" date="2019" name="Int. J. Syst. Evol. Microbiol.">
        <title>The Global Catalogue of Microorganisms (GCM) 10K type strain sequencing project: providing services to taxonomists for standard genome sequencing and annotation.</title>
        <authorList>
            <consortium name="The Broad Institute Genomics Platform"/>
            <consortium name="The Broad Institute Genome Sequencing Center for Infectious Disease"/>
            <person name="Wu L."/>
            <person name="Ma J."/>
        </authorList>
    </citation>
    <scope>NUCLEOTIDE SEQUENCE [LARGE SCALE GENOMIC DNA]</scope>
    <source>
        <strain evidence="2">KCTC 52127</strain>
    </source>
</reference>
<proteinExistence type="predicted"/>
<dbReference type="RefSeq" id="WP_379664602.1">
    <property type="nucleotide sequence ID" value="NZ_JBHULH010000001.1"/>
</dbReference>
<organism evidence="1 2">
    <name type="scientific">Pseudotenacibaculum haliotis</name>
    <dbReference type="NCBI Taxonomy" id="1862138"/>
    <lineage>
        <taxon>Bacteria</taxon>
        <taxon>Pseudomonadati</taxon>
        <taxon>Bacteroidota</taxon>
        <taxon>Flavobacteriia</taxon>
        <taxon>Flavobacteriales</taxon>
        <taxon>Flavobacteriaceae</taxon>
        <taxon>Pseudotenacibaculum</taxon>
    </lineage>
</organism>
<protein>
    <submittedName>
        <fullName evidence="1">Uncharacterized protein</fullName>
    </submittedName>
</protein>
<accession>A0ABW5LN83</accession>
<dbReference type="EMBL" id="JBHULH010000001">
    <property type="protein sequence ID" value="MFD2565877.1"/>
    <property type="molecule type" value="Genomic_DNA"/>
</dbReference>